<name>A0AAW5K8H0_9BACT</name>
<gene>
    <name evidence="2" type="ORF">NE630_11535</name>
</gene>
<keyword evidence="3" id="KW-1185">Reference proteome</keyword>
<feature type="transmembrane region" description="Helical" evidence="1">
    <location>
        <begin position="7"/>
        <end position="28"/>
    </location>
</feature>
<proteinExistence type="predicted"/>
<dbReference type="Proteomes" id="UP001205919">
    <property type="component" value="Unassembled WGS sequence"/>
</dbReference>
<reference evidence="2 3" key="1">
    <citation type="submission" date="2022-06" db="EMBL/GenBank/DDBJ databases">
        <title>Isolation of gut microbiota from human fecal samples.</title>
        <authorList>
            <person name="Pamer E.G."/>
            <person name="Barat B."/>
            <person name="Waligurski E."/>
            <person name="Medina S."/>
            <person name="Paddock L."/>
            <person name="Mostad J."/>
        </authorList>
    </citation>
    <scope>NUCLEOTIDE SEQUENCE [LARGE SCALE GENOMIC DNA]</scope>
    <source>
        <strain evidence="2 3">DFI.9.90</strain>
    </source>
</reference>
<accession>A0AAW5K8H0</accession>
<evidence type="ECO:0000313" key="3">
    <source>
        <dbReference type="Proteomes" id="UP001205919"/>
    </source>
</evidence>
<dbReference type="AlphaFoldDB" id="A0AAW5K8H0"/>
<keyword evidence="1" id="KW-0472">Membrane</keyword>
<protein>
    <submittedName>
        <fullName evidence="2">Uncharacterized protein</fullName>
    </submittedName>
</protein>
<evidence type="ECO:0000256" key="1">
    <source>
        <dbReference type="SAM" id="Phobius"/>
    </source>
</evidence>
<feature type="transmembrane region" description="Helical" evidence="1">
    <location>
        <begin position="34"/>
        <end position="51"/>
    </location>
</feature>
<sequence>MPALNELITFAYYAITAFFGVAICWNAYKTKNAQEAVLYIVVLIPFVLRLVRLK</sequence>
<organism evidence="2 3">
    <name type="scientific">Cloacibacillus evryensis</name>
    <dbReference type="NCBI Taxonomy" id="508460"/>
    <lineage>
        <taxon>Bacteria</taxon>
        <taxon>Thermotogati</taxon>
        <taxon>Synergistota</taxon>
        <taxon>Synergistia</taxon>
        <taxon>Synergistales</taxon>
        <taxon>Synergistaceae</taxon>
        <taxon>Cloacibacillus</taxon>
    </lineage>
</organism>
<dbReference type="RefSeq" id="WP_008710442.1">
    <property type="nucleotide sequence ID" value="NZ_CAUHQN010000011.1"/>
</dbReference>
<keyword evidence="1" id="KW-1133">Transmembrane helix</keyword>
<keyword evidence="1" id="KW-0812">Transmembrane</keyword>
<dbReference type="EMBL" id="JANFYT010000026">
    <property type="protein sequence ID" value="MCQ4815063.1"/>
    <property type="molecule type" value="Genomic_DNA"/>
</dbReference>
<comment type="caution">
    <text evidence="2">The sequence shown here is derived from an EMBL/GenBank/DDBJ whole genome shotgun (WGS) entry which is preliminary data.</text>
</comment>
<evidence type="ECO:0000313" key="2">
    <source>
        <dbReference type="EMBL" id="MCQ4815063.1"/>
    </source>
</evidence>